<dbReference type="EMBL" id="VLLE01000004">
    <property type="protein sequence ID" value="TWI81627.1"/>
    <property type="molecule type" value="Genomic_DNA"/>
</dbReference>
<evidence type="ECO:0000256" key="5">
    <source>
        <dbReference type="ARBA" id="ARBA00022692"/>
    </source>
</evidence>
<keyword evidence="11" id="KW-0472">Membrane</keyword>
<dbReference type="GO" id="GO:0030178">
    <property type="term" value="P:negative regulation of Wnt signaling pathway"/>
    <property type="evidence" value="ECO:0007669"/>
    <property type="project" value="InterPro"/>
</dbReference>
<evidence type="ECO:0000313" key="15">
    <source>
        <dbReference type="Proteomes" id="UP000316167"/>
    </source>
</evidence>
<feature type="signal peptide" evidence="13">
    <location>
        <begin position="1"/>
        <end position="19"/>
    </location>
</feature>
<feature type="chain" id="PRO_5021900412" description="TraB family protein" evidence="13">
    <location>
        <begin position="20"/>
        <end position="287"/>
    </location>
</feature>
<keyword evidence="9" id="KW-1133">Transmembrane helix</keyword>
<keyword evidence="15" id="KW-1185">Reference proteome</keyword>
<comment type="caution">
    <text evidence="14">The sequence shown here is derived from an EMBL/GenBank/DDBJ whole genome shotgun (WGS) entry which is preliminary data.</text>
</comment>
<gene>
    <name evidence="14" type="ORF">IQ13_2645</name>
</gene>
<evidence type="ECO:0008006" key="16">
    <source>
        <dbReference type="Google" id="ProtNLM"/>
    </source>
</evidence>
<evidence type="ECO:0000313" key="14">
    <source>
        <dbReference type="EMBL" id="TWI81627.1"/>
    </source>
</evidence>
<dbReference type="GO" id="GO:0006508">
    <property type="term" value="P:proteolysis"/>
    <property type="evidence" value="ECO:0007669"/>
    <property type="project" value="UniProtKB-KW"/>
</dbReference>
<dbReference type="Proteomes" id="UP000316167">
    <property type="component" value="Unassembled WGS sequence"/>
</dbReference>
<dbReference type="InterPro" id="IPR040230">
    <property type="entry name" value="TIKI1/2-like"/>
</dbReference>
<keyword evidence="10" id="KW-0482">Metalloprotease</keyword>
<sequence length="287" mass="32135">MKKTFVLLLAIIVSCTGFGQTKNETSLLWEISGKNLKQPSYLFGTVHIICKEDFFLPEIVRTKFSAAHEVFLELDMDDPAMMMKMMSLMQLPKGQTIKQLFGDSAFAAFDKKYQKITGMSAALFNTFKPLMLMSMLTEKSLSCSGRESYEQTFIAMAAKEKKDIKGLEKIEDQIAVFDGIPDSVEIANLQTMVANFDKSIEEFKKLITVYKSQDVEAIFNLTAASPELMEAQNDLLVKRNNNWIPVMQNNMETGACFFAVGAAHLGGDIGVINLLRKKGYTVKPVKL</sequence>
<dbReference type="CDD" id="cd14789">
    <property type="entry name" value="Tiki"/>
    <property type="match status" value="1"/>
</dbReference>
<keyword evidence="8" id="KW-0378">Hydrolase</keyword>
<dbReference type="Pfam" id="PF01963">
    <property type="entry name" value="TraB_PrgY_gumN"/>
    <property type="match status" value="1"/>
</dbReference>
<evidence type="ECO:0000256" key="2">
    <source>
        <dbReference type="ARBA" id="ARBA00001941"/>
    </source>
</evidence>
<dbReference type="GO" id="GO:0016020">
    <property type="term" value="C:membrane"/>
    <property type="evidence" value="ECO:0007669"/>
    <property type="project" value="UniProtKB-SubCell"/>
</dbReference>
<dbReference type="AlphaFoldDB" id="A0A562SK38"/>
<keyword evidence="6" id="KW-0479">Metal-binding</keyword>
<organism evidence="14 15">
    <name type="scientific">Lacibacter cauensis</name>
    <dbReference type="NCBI Taxonomy" id="510947"/>
    <lineage>
        <taxon>Bacteria</taxon>
        <taxon>Pseudomonadati</taxon>
        <taxon>Bacteroidota</taxon>
        <taxon>Chitinophagia</taxon>
        <taxon>Chitinophagales</taxon>
        <taxon>Chitinophagaceae</taxon>
        <taxon>Lacibacter</taxon>
    </lineage>
</organism>
<evidence type="ECO:0000256" key="3">
    <source>
        <dbReference type="ARBA" id="ARBA00004479"/>
    </source>
</evidence>
<evidence type="ECO:0000256" key="12">
    <source>
        <dbReference type="ARBA" id="ARBA00023180"/>
    </source>
</evidence>
<evidence type="ECO:0000256" key="13">
    <source>
        <dbReference type="SAM" id="SignalP"/>
    </source>
</evidence>
<comment type="subcellular location">
    <subcellularLocation>
        <location evidence="3">Membrane</location>
        <topology evidence="3">Single-pass type I membrane protein</topology>
    </subcellularLocation>
</comment>
<evidence type="ECO:0000256" key="11">
    <source>
        <dbReference type="ARBA" id="ARBA00023136"/>
    </source>
</evidence>
<evidence type="ECO:0000256" key="1">
    <source>
        <dbReference type="ARBA" id="ARBA00001936"/>
    </source>
</evidence>
<name>A0A562SK38_9BACT</name>
<accession>A0A562SK38</accession>
<dbReference type="OrthoDB" id="9798714at2"/>
<proteinExistence type="predicted"/>
<evidence type="ECO:0000256" key="9">
    <source>
        <dbReference type="ARBA" id="ARBA00022989"/>
    </source>
</evidence>
<dbReference type="GO" id="GO:0004222">
    <property type="term" value="F:metalloendopeptidase activity"/>
    <property type="evidence" value="ECO:0007669"/>
    <property type="project" value="TreeGrafter"/>
</dbReference>
<reference evidence="14 15" key="1">
    <citation type="journal article" date="2015" name="Stand. Genomic Sci.">
        <title>Genomic Encyclopedia of Bacterial and Archaeal Type Strains, Phase III: the genomes of soil and plant-associated and newly described type strains.</title>
        <authorList>
            <person name="Whitman W.B."/>
            <person name="Woyke T."/>
            <person name="Klenk H.P."/>
            <person name="Zhou Y."/>
            <person name="Lilburn T.G."/>
            <person name="Beck B.J."/>
            <person name="De Vos P."/>
            <person name="Vandamme P."/>
            <person name="Eisen J.A."/>
            <person name="Garrity G."/>
            <person name="Hugenholtz P."/>
            <person name="Kyrpides N.C."/>
        </authorList>
    </citation>
    <scope>NUCLEOTIDE SEQUENCE [LARGE SCALE GENOMIC DNA]</scope>
    <source>
        <strain evidence="14 15">CGMCC 1.7271</strain>
    </source>
</reference>
<evidence type="ECO:0000256" key="6">
    <source>
        <dbReference type="ARBA" id="ARBA00022723"/>
    </source>
</evidence>
<dbReference type="PANTHER" id="PTHR31120">
    <property type="entry name" value="METALLOPROTEASE TIKI"/>
    <property type="match status" value="1"/>
</dbReference>
<evidence type="ECO:0000256" key="7">
    <source>
        <dbReference type="ARBA" id="ARBA00022729"/>
    </source>
</evidence>
<comment type="cofactor">
    <cofactor evidence="1">
        <name>Mn(2+)</name>
        <dbReference type="ChEBI" id="CHEBI:29035"/>
    </cofactor>
</comment>
<evidence type="ECO:0000256" key="10">
    <source>
        <dbReference type="ARBA" id="ARBA00023049"/>
    </source>
</evidence>
<evidence type="ECO:0000256" key="4">
    <source>
        <dbReference type="ARBA" id="ARBA00022670"/>
    </source>
</evidence>
<dbReference type="PANTHER" id="PTHR31120:SF6">
    <property type="entry name" value="METALLOPROTEASE TIKI HOMOLOG"/>
    <property type="match status" value="1"/>
</dbReference>
<dbReference type="PROSITE" id="PS51257">
    <property type="entry name" value="PROKAR_LIPOPROTEIN"/>
    <property type="match status" value="1"/>
</dbReference>
<keyword evidence="7 13" id="KW-0732">Signal</keyword>
<dbReference type="InterPro" id="IPR002816">
    <property type="entry name" value="TraB/PrgY/GumN_fam"/>
</dbReference>
<dbReference type="RefSeq" id="WP_144886813.1">
    <property type="nucleotide sequence ID" value="NZ_VLLE01000004.1"/>
</dbReference>
<evidence type="ECO:0000256" key="8">
    <source>
        <dbReference type="ARBA" id="ARBA00022801"/>
    </source>
</evidence>
<protein>
    <recommendedName>
        <fullName evidence="16">TraB family protein</fullName>
    </recommendedName>
</protein>
<keyword evidence="5" id="KW-0812">Transmembrane</keyword>
<dbReference type="GO" id="GO:0046872">
    <property type="term" value="F:metal ion binding"/>
    <property type="evidence" value="ECO:0007669"/>
    <property type="project" value="UniProtKB-KW"/>
</dbReference>
<comment type="cofactor">
    <cofactor evidence="2">
        <name>Co(2+)</name>
        <dbReference type="ChEBI" id="CHEBI:48828"/>
    </cofactor>
</comment>
<keyword evidence="12" id="KW-0325">Glycoprotein</keyword>
<keyword evidence="4" id="KW-0645">Protease</keyword>